<feature type="binding site" evidence="8">
    <location>
        <position position="6"/>
    </location>
    <ligand>
        <name>Mg(2+)</name>
        <dbReference type="ChEBI" id="CHEBI:18420"/>
    </ligand>
</feature>
<comment type="similarity">
    <text evidence="7 8">Belongs to the PINc/VapC protein family.</text>
</comment>
<feature type="binding site" evidence="8">
    <location>
        <position position="98"/>
    </location>
    <ligand>
        <name>Mg(2+)</name>
        <dbReference type="ChEBI" id="CHEBI:18420"/>
    </ligand>
</feature>
<dbReference type="Pfam" id="PF01850">
    <property type="entry name" value="PIN"/>
    <property type="match status" value="1"/>
</dbReference>
<dbReference type="PANTHER" id="PTHR33653">
    <property type="entry name" value="RIBONUCLEASE VAPC2"/>
    <property type="match status" value="1"/>
</dbReference>
<evidence type="ECO:0000256" key="6">
    <source>
        <dbReference type="ARBA" id="ARBA00022842"/>
    </source>
</evidence>
<keyword evidence="8" id="KW-0800">Toxin</keyword>
<evidence type="ECO:0000256" key="7">
    <source>
        <dbReference type="ARBA" id="ARBA00038093"/>
    </source>
</evidence>
<evidence type="ECO:0000313" key="10">
    <source>
        <dbReference type="EMBL" id="AUX27532.1"/>
    </source>
</evidence>
<protein>
    <recommendedName>
        <fullName evidence="8">Ribonuclease VapC</fullName>
        <shortName evidence="8">RNase VapC</shortName>
        <ecNumber evidence="8">3.1.-.-</ecNumber>
    </recommendedName>
    <alternativeName>
        <fullName evidence="8">Toxin VapC</fullName>
    </alternativeName>
</protein>
<dbReference type="InterPro" id="IPR002716">
    <property type="entry name" value="PIN_dom"/>
</dbReference>
<comment type="function">
    <text evidence="8">Toxic component of a toxin-antitoxin (TA) system. An RNase.</text>
</comment>
<keyword evidence="2 8" id="KW-1277">Toxin-antitoxin system</keyword>
<keyword evidence="6 8" id="KW-0460">Magnesium</keyword>
<reference evidence="10 11" key="1">
    <citation type="submission" date="2015-09" db="EMBL/GenBank/DDBJ databases">
        <title>Sorangium comparison.</title>
        <authorList>
            <person name="Zaburannyi N."/>
            <person name="Bunk B."/>
            <person name="Overmann J."/>
            <person name="Mueller R."/>
        </authorList>
    </citation>
    <scope>NUCLEOTIDE SEQUENCE [LARGE SCALE GENOMIC DNA]</scope>
    <source>
        <strain evidence="10 11">So ceGT47</strain>
    </source>
</reference>
<name>A0A4V0NEV9_SORCE</name>
<dbReference type="GO" id="GO:0016787">
    <property type="term" value="F:hydrolase activity"/>
    <property type="evidence" value="ECO:0007669"/>
    <property type="project" value="UniProtKB-KW"/>
</dbReference>
<dbReference type="HAMAP" id="MF_00265">
    <property type="entry name" value="VapC_Nob1"/>
    <property type="match status" value="1"/>
</dbReference>
<keyword evidence="5 8" id="KW-0378">Hydrolase</keyword>
<sequence length="133" mass="14595">MKFLLDTNACIGHLTGRSPRITARLRTLSVSDVVLCSVVRAELCYGAHKSVRTEQNLEKLKAFFAPLLCLSFDDVAAEIYGRVRAELETRGTPIGPNDLLIAATALAHGLTLVTGNEREFGRVPGLRIENWES</sequence>
<dbReference type="GO" id="GO:0004540">
    <property type="term" value="F:RNA nuclease activity"/>
    <property type="evidence" value="ECO:0007669"/>
    <property type="project" value="InterPro"/>
</dbReference>
<dbReference type="OrthoDB" id="5458135at2"/>
<dbReference type="Gene3D" id="3.40.50.1010">
    <property type="entry name" value="5'-nuclease"/>
    <property type="match status" value="1"/>
</dbReference>
<evidence type="ECO:0000256" key="4">
    <source>
        <dbReference type="ARBA" id="ARBA00022723"/>
    </source>
</evidence>
<proteinExistence type="inferred from homology"/>
<evidence type="ECO:0000256" key="8">
    <source>
        <dbReference type="HAMAP-Rule" id="MF_00265"/>
    </source>
</evidence>
<dbReference type="InterPro" id="IPR029060">
    <property type="entry name" value="PIN-like_dom_sf"/>
</dbReference>
<accession>A0A4V0NEV9</accession>
<gene>
    <name evidence="10" type="primary">pilT</name>
    <name evidence="8" type="synonym">vapC</name>
    <name evidence="10" type="ORF">SOCEGT47_081260</name>
</gene>
<evidence type="ECO:0000256" key="5">
    <source>
        <dbReference type="ARBA" id="ARBA00022801"/>
    </source>
</evidence>
<evidence type="ECO:0000259" key="9">
    <source>
        <dbReference type="Pfam" id="PF01850"/>
    </source>
</evidence>
<organism evidence="10 11">
    <name type="scientific">Sorangium cellulosum</name>
    <name type="common">Polyangium cellulosum</name>
    <dbReference type="NCBI Taxonomy" id="56"/>
    <lineage>
        <taxon>Bacteria</taxon>
        <taxon>Pseudomonadati</taxon>
        <taxon>Myxococcota</taxon>
        <taxon>Polyangia</taxon>
        <taxon>Polyangiales</taxon>
        <taxon>Polyangiaceae</taxon>
        <taxon>Sorangium</taxon>
    </lineage>
</organism>
<evidence type="ECO:0000313" key="11">
    <source>
        <dbReference type="Proteomes" id="UP000295781"/>
    </source>
</evidence>
<evidence type="ECO:0000256" key="2">
    <source>
        <dbReference type="ARBA" id="ARBA00022649"/>
    </source>
</evidence>
<keyword evidence="4 8" id="KW-0479">Metal-binding</keyword>
<dbReference type="InterPro" id="IPR022907">
    <property type="entry name" value="VapC_family"/>
</dbReference>
<dbReference type="RefSeq" id="WP_129355859.1">
    <property type="nucleotide sequence ID" value="NZ_CP012670.1"/>
</dbReference>
<dbReference type="AlphaFoldDB" id="A0A4V0NEV9"/>
<dbReference type="InterPro" id="IPR050556">
    <property type="entry name" value="Type_II_TA_system_RNase"/>
</dbReference>
<dbReference type="EC" id="3.1.-.-" evidence="8"/>
<dbReference type="CDD" id="cd09881">
    <property type="entry name" value="PIN_VapC4-5_FitB-like"/>
    <property type="match status" value="1"/>
</dbReference>
<evidence type="ECO:0000256" key="3">
    <source>
        <dbReference type="ARBA" id="ARBA00022722"/>
    </source>
</evidence>
<dbReference type="PANTHER" id="PTHR33653:SF1">
    <property type="entry name" value="RIBONUCLEASE VAPC2"/>
    <property type="match status" value="1"/>
</dbReference>
<dbReference type="Proteomes" id="UP000295781">
    <property type="component" value="Chromosome"/>
</dbReference>
<dbReference type="SUPFAM" id="SSF88723">
    <property type="entry name" value="PIN domain-like"/>
    <property type="match status" value="1"/>
</dbReference>
<feature type="domain" description="PIN" evidence="9">
    <location>
        <begin position="4"/>
        <end position="125"/>
    </location>
</feature>
<comment type="cofactor">
    <cofactor evidence="1 8">
        <name>Mg(2+)</name>
        <dbReference type="ChEBI" id="CHEBI:18420"/>
    </cofactor>
</comment>
<dbReference type="GO" id="GO:0000287">
    <property type="term" value="F:magnesium ion binding"/>
    <property type="evidence" value="ECO:0007669"/>
    <property type="project" value="UniProtKB-UniRule"/>
</dbReference>
<evidence type="ECO:0000256" key="1">
    <source>
        <dbReference type="ARBA" id="ARBA00001946"/>
    </source>
</evidence>
<dbReference type="GO" id="GO:0090729">
    <property type="term" value="F:toxin activity"/>
    <property type="evidence" value="ECO:0007669"/>
    <property type="project" value="UniProtKB-KW"/>
</dbReference>
<dbReference type="EMBL" id="CP012670">
    <property type="protein sequence ID" value="AUX27532.1"/>
    <property type="molecule type" value="Genomic_DNA"/>
</dbReference>
<keyword evidence="3 8" id="KW-0540">Nuclease</keyword>